<dbReference type="PANTHER" id="PTHR34386">
    <property type="entry name" value="GLUTAREDOXIN"/>
    <property type="match status" value="1"/>
</dbReference>
<gene>
    <name evidence="3" type="ORF">FCL42_12535</name>
</gene>
<dbReference type="CDD" id="cd02976">
    <property type="entry name" value="NrdH"/>
    <property type="match status" value="1"/>
</dbReference>
<dbReference type="InterPro" id="IPR036249">
    <property type="entry name" value="Thioredoxin-like_sf"/>
</dbReference>
<dbReference type="InterPro" id="IPR051548">
    <property type="entry name" value="Grx-like_ET"/>
</dbReference>
<dbReference type="SUPFAM" id="SSF52833">
    <property type="entry name" value="Thioredoxin-like"/>
    <property type="match status" value="1"/>
</dbReference>
<evidence type="ECO:0000313" key="4">
    <source>
        <dbReference type="Proteomes" id="UP000305675"/>
    </source>
</evidence>
<accession>A0A4U1BMR5</accession>
<dbReference type="EMBL" id="SWCJ01000009">
    <property type="protein sequence ID" value="TKB54217.1"/>
    <property type="molecule type" value="Genomic_DNA"/>
</dbReference>
<organism evidence="3 4">
    <name type="scientific">Ferrimonas aestuarii</name>
    <dbReference type="NCBI Taxonomy" id="2569539"/>
    <lineage>
        <taxon>Bacteria</taxon>
        <taxon>Pseudomonadati</taxon>
        <taxon>Pseudomonadota</taxon>
        <taxon>Gammaproteobacteria</taxon>
        <taxon>Alteromonadales</taxon>
        <taxon>Ferrimonadaceae</taxon>
        <taxon>Ferrimonas</taxon>
    </lineage>
</organism>
<name>A0A4U1BMR5_9GAMM</name>
<proteinExistence type="predicted"/>
<evidence type="ECO:0000256" key="1">
    <source>
        <dbReference type="ARBA" id="ARBA00023284"/>
    </source>
</evidence>
<dbReference type="AlphaFoldDB" id="A0A4U1BMR5"/>
<feature type="domain" description="Glutaredoxin" evidence="2">
    <location>
        <begin position="59"/>
        <end position="118"/>
    </location>
</feature>
<dbReference type="OrthoDB" id="8991911at2"/>
<dbReference type="Gene3D" id="3.40.30.10">
    <property type="entry name" value="Glutaredoxin"/>
    <property type="match status" value="1"/>
</dbReference>
<dbReference type="PROSITE" id="PS51354">
    <property type="entry name" value="GLUTAREDOXIN_2"/>
    <property type="match status" value="1"/>
</dbReference>
<reference evidence="3 4" key="1">
    <citation type="submission" date="2019-04" db="EMBL/GenBank/DDBJ databases">
        <authorList>
            <person name="Hwang J.C."/>
        </authorList>
    </citation>
    <scope>NUCLEOTIDE SEQUENCE [LARGE SCALE GENOMIC DNA]</scope>
    <source>
        <strain evidence="3 4">IMCC35002</strain>
    </source>
</reference>
<comment type="caution">
    <text evidence="3">The sequence shown here is derived from an EMBL/GenBank/DDBJ whole genome shotgun (WGS) entry which is preliminary data.</text>
</comment>
<dbReference type="GO" id="GO:0045454">
    <property type="term" value="P:cell redox homeostasis"/>
    <property type="evidence" value="ECO:0007669"/>
    <property type="project" value="TreeGrafter"/>
</dbReference>
<evidence type="ECO:0000259" key="2">
    <source>
        <dbReference type="Pfam" id="PF00462"/>
    </source>
</evidence>
<dbReference type="Pfam" id="PF00462">
    <property type="entry name" value="Glutaredoxin"/>
    <property type="match status" value="1"/>
</dbReference>
<keyword evidence="4" id="KW-1185">Reference proteome</keyword>
<dbReference type="PANTHER" id="PTHR34386:SF1">
    <property type="entry name" value="GLUTAREDOXIN-LIKE PROTEIN NRDH"/>
    <property type="match status" value="1"/>
</dbReference>
<dbReference type="Proteomes" id="UP000305675">
    <property type="component" value="Unassembled WGS sequence"/>
</dbReference>
<sequence length="137" mass="15554">MTTTTLRQKAFDAFSLVLMICLGLGIGYGANYAWSWYQQEPASFTIDSSAHYQNVDQKVIVYTTQWCPYCKQTKAFLAENSVPFLERDIELGDAHIDQLYASLDSKGIPKVIIGDTVINGYNVKLLRQHLEQQQLLQ</sequence>
<dbReference type="PROSITE" id="PS00195">
    <property type="entry name" value="GLUTAREDOXIN_1"/>
    <property type="match status" value="1"/>
</dbReference>
<dbReference type="InterPro" id="IPR011767">
    <property type="entry name" value="GLR_AS"/>
</dbReference>
<dbReference type="InterPro" id="IPR017937">
    <property type="entry name" value="Thioredoxin_CS"/>
</dbReference>
<dbReference type="PROSITE" id="PS00194">
    <property type="entry name" value="THIOREDOXIN_1"/>
    <property type="match status" value="1"/>
</dbReference>
<protein>
    <submittedName>
        <fullName evidence="3">Glutaredoxin family protein</fullName>
    </submittedName>
</protein>
<dbReference type="GO" id="GO:0009055">
    <property type="term" value="F:electron transfer activity"/>
    <property type="evidence" value="ECO:0007669"/>
    <property type="project" value="TreeGrafter"/>
</dbReference>
<dbReference type="RefSeq" id="WP_136863766.1">
    <property type="nucleotide sequence ID" value="NZ_SWCJ01000009.1"/>
</dbReference>
<dbReference type="InterPro" id="IPR002109">
    <property type="entry name" value="Glutaredoxin"/>
</dbReference>
<evidence type="ECO:0000313" key="3">
    <source>
        <dbReference type="EMBL" id="TKB54217.1"/>
    </source>
</evidence>
<keyword evidence="1" id="KW-0676">Redox-active center</keyword>